<keyword evidence="13" id="KW-0175">Coiled coil</keyword>
<evidence type="ECO:0000256" key="5">
    <source>
        <dbReference type="ARBA" id="ARBA00022723"/>
    </source>
</evidence>
<dbReference type="Pfam" id="PF00569">
    <property type="entry name" value="ZZ"/>
    <property type="match status" value="1"/>
</dbReference>
<evidence type="ECO:0000313" key="16">
    <source>
        <dbReference type="Proteomes" id="UP000515154"/>
    </source>
</evidence>
<reference evidence="17" key="1">
    <citation type="submission" date="2025-08" db="UniProtKB">
        <authorList>
            <consortium name="RefSeq"/>
        </authorList>
    </citation>
    <scope>IDENTIFICATION</scope>
</reference>
<keyword evidence="4" id="KW-0963">Cytoplasm</keyword>
<keyword evidence="9" id="KW-0472">Membrane</keyword>
<keyword evidence="7" id="KW-0862">Zinc</keyword>
<dbReference type="InterPro" id="IPR050774">
    <property type="entry name" value="KCMF1/Dystrophin"/>
</dbReference>
<dbReference type="Gene3D" id="3.30.60.90">
    <property type="match status" value="1"/>
</dbReference>
<dbReference type="PROSITE" id="PS01159">
    <property type="entry name" value="WW_DOMAIN_1"/>
    <property type="match status" value="1"/>
</dbReference>
<dbReference type="CDD" id="cd15901">
    <property type="entry name" value="EFh_DMD_DYTN_DTN"/>
    <property type="match status" value="1"/>
</dbReference>
<evidence type="ECO:0000256" key="13">
    <source>
        <dbReference type="SAM" id="Coils"/>
    </source>
</evidence>
<dbReference type="PROSITE" id="PS50020">
    <property type="entry name" value="WW_DOMAIN_2"/>
    <property type="match status" value="1"/>
</dbReference>
<evidence type="ECO:0000256" key="11">
    <source>
        <dbReference type="ARBA" id="ARBA00023212"/>
    </source>
</evidence>
<proteinExistence type="predicted"/>
<dbReference type="SUPFAM" id="SSF57850">
    <property type="entry name" value="RING/U-box"/>
    <property type="match status" value="1"/>
</dbReference>
<evidence type="ECO:0000259" key="15">
    <source>
        <dbReference type="PROSITE" id="PS50135"/>
    </source>
</evidence>
<keyword evidence="16" id="KW-1185">Reference proteome</keyword>
<evidence type="ECO:0000256" key="12">
    <source>
        <dbReference type="PROSITE-ProRule" id="PRU00228"/>
    </source>
</evidence>
<dbReference type="InterPro" id="IPR015153">
    <property type="entry name" value="EF-hand_dom_typ1"/>
</dbReference>
<evidence type="ECO:0000256" key="7">
    <source>
        <dbReference type="ARBA" id="ARBA00022833"/>
    </source>
</evidence>
<dbReference type="InterPro" id="IPR001202">
    <property type="entry name" value="WW_dom"/>
</dbReference>
<keyword evidence="6 12" id="KW-0863">Zinc-finger</keyword>
<evidence type="ECO:0000259" key="14">
    <source>
        <dbReference type="PROSITE" id="PS50020"/>
    </source>
</evidence>
<feature type="coiled-coil region" evidence="13">
    <location>
        <begin position="467"/>
        <end position="501"/>
    </location>
</feature>
<dbReference type="PANTHER" id="PTHR12268:SF14">
    <property type="entry name" value="DYSTROPHIN-1"/>
    <property type="match status" value="1"/>
</dbReference>
<keyword evidence="10" id="KW-0009">Actin-binding</keyword>
<keyword evidence="3" id="KW-1003">Cell membrane</keyword>
<dbReference type="SUPFAM" id="SSF51045">
    <property type="entry name" value="WW domain"/>
    <property type="match status" value="1"/>
</dbReference>
<dbReference type="GO" id="GO:0099536">
    <property type="term" value="P:synaptic signaling"/>
    <property type="evidence" value="ECO:0007669"/>
    <property type="project" value="TreeGrafter"/>
</dbReference>
<evidence type="ECO:0000256" key="3">
    <source>
        <dbReference type="ARBA" id="ARBA00022475"/>
    </source>
</evidence>
<feature type="domain" description="ZZ-type" evidence="15">
    <location>
        <begin position="292"/>
        <end position="348"/>
    </location>
</feature>
<dbReference type="GO" id="GO:0042383">
    <property type="term" value="C:sarcolemma"/>
    <property type="evidence" value="ECO:0007669"/>
    <property type="project" value="UniProtKB-SubCell"/>
</dbReference>
<dbReference type="CDD" id="cd02334">
    <property type="entry name" value="ZZ_dystrophin"/>
    <property type="match status" value="1"/>
</dbReference>
<dbReference type="GO" id="GO:0005856">
    <property type="term" value="C:cytoskeleton"/>
    <property type="evidence" value="ECO:0007669"/>
    <property type="project" value="UniProtKB-SubCell"/>
</dbReference>
<comment type="subcellular location">
    <subcellularLocation>
        <location evidence="2">Cell membrane</location>
        <location evidence="2">Sarcolemma</location>
        <topology evidence="2">Peripheral membrane protein</topology>
        <orientation evidence="2">Cytoplasmic side</orientation>
    </subcellularLocation>
    <subcellularLocation>
        <location evidence="1">Cytoplasm</location>
        <location evidence="1">Cytoskeleton</location>
    </subcellularLocation>
</comment>
<dbReference type="PANTHER" id="PTHR12268">
    <property type="entry name" value="E3 UBIQUITIN-PROTEIN LIGASE KCMF1"/>
    <property type="match status" value="1"/>
</dbReference>
<accession>A0A7E6F2I2</accession>
<organism evidence="16 17">
    <name type="scientific">Octopus sinensis</name>
    <name type="common">East Asian common octopus</name>
    <dbReference type="NCBI Taxonomy" id="2607531"/>
    <lineage>
        <taxon>Eukaryota</taxon>
        <taxon>Metazoa</taxon>
        <taxon>Spiralia</taxon>
        <taxon>Lophotrochozoa</taxon>
        <taxon>Mollusca</taxon>
        <taxon>Cephalopoda</taxon>
        <taxon>Coleoidea</taxon>
        <taxon>Octopodiformes</taxon>
        <taxon>Octopoda</taxon>
        <taxon>Incirrata</taxon>
        <taxon>Octopodidae</taxon>
        <taxon>Octopus</taxon>
    </lineage>
</organism>
<dbReference type="InterPro" id="IPR000433">
    <property type="entry name" value="Znf_ZZ"/>
</dbReference>
<dbReference type="GO" id="GO:0008270">
    <property type="term" value="F:zinc ion binding"/>
    <property type="evidence" value="ECO:0007669"/>
    <property type="project" value="UniProtKB-KW"/>
</dbReference>
<dbReference type="InterPro" id="IPR043145">
    <property type="entry name" value="Znf_ZZ_sf"/>
</dbReference>
<name>A0A7E6F2I2_9MOLL</name>
<dbReference type="GO" id="GO:0005737">
    <property type="term" value="C:cytoplasm"/>
    <property type="evidence" value="ECO:0007669"/>
    <property type="project" value="UniProtKB-ARBA"/>
</dbReference>
<evidence type="ECO:0000256" key="9">
    <source>
        <dbReference type="ARBA" id="ARBA00023136"/>
    </source>
</evidence>
<dbReference type="CDD" id="cd00201">
    <property type="entry name" value="WW"/>
    <property type="match status" value="1"/>
</dbReference>
<sequence length="790" mass="89999">MSPDNSIQASKPVVKETKTMMIHTVSLQERFADYISQERMTNGWEKMETSNRIPYYLSCMTERTSWDHPLYSKIMEELSEFNNIRFAAYRTAMKLRYLQQKLNLDLVPIDKVRSVFKQHGCPQGEDPLLNCHDLNEILRDLFADCQHPRLDKTTNIRSSDLIQNFILNLYDRQRRGVVHALSVKTALAAMCGGQLGEKYKYFYEEISDPSTFIDCSVLSSFLVALMRIPDLIHEGMAYGGLNSTPALESCLQMSDCKYGISEDMFYAWLYKEPQTLVWLPTLHRIVTTESVKHEVKCSICKDFPIIGFRYRCLKCFKFDICQQCFFNGKTKGKHKLKHPLKEFCAVASTKQDMKAFLITVRNNLSKKHRYKRRVKYLPVDNCNSSIGGGSDTMSTASTRRSTMYEEQVSRLTTSHASDSASSAPARLCEMEHPTRAKQTCSKSLQTDNLMVSVSVHNKENRTPSPTETVALQQVQELQKIIRDLESENRNLYRQLAEIRDNGTDSCSSLSYGDDIEMEKELVEAKKEVVDDHNLRLNKQLNRVHVMLKNNAATEKYQNPVVTNGTNHNNSPLKNGYHLKNGYNFPNGFHIPQNGFKPQTIPPFTNGYKSYNGLQTQNGYKLPNGFLHQTNPQNGFPIQNGFQTSNNYQFHNDHSSQGGFSLQNGSELPALLKEPPPYSNMTSVPEIDINFDQSTLDSTHKFDVSSPCSSIISPSEAEEEMDKLVKKLRAFPQNHSYSDKDGDSISSSSCSYFSAEKDFSYSSKTTSPARAHALIYTRSHSCAHMHIREHN</sequence>
<dbReference type="Proteomes" id="UP000515154">
    <property type="component" value="Linkage group LG8"/>
</dbReference>
<dbReference type="InterPro" id="IPR011992">
    <property type="entry name" value="EF-hand-dom_pair"/>
</dbReference>
<evidence type="ECO:0000256" key="4">
    <source>
        <dbReference type="ARBA" id="ARBA00022490"/>
    </source>
</evidence>
<dbReference type="Pfam" id="PF09069">
    <property type="entry name" value="EF-hand_3"/>
    <property type="match status" value="1"/>
</dbReference>
<keyword evidence="8" id="KW-0106">Calcium</keyword>
<evidence type="ECO:0000256" key="8">
    <source>
        <dbReference type="ARBA" id="ARBA00022837"/>
    </source>
</evidence>
<evidence type="ECO:0000256" key="6">
    <source>
        <dbReference type="ARBA" id="ARBA00022771"/>
    </source>
</evidence>
<dbReference type="GO" id="GO:0003779">
    <property type="term" value="F:actin binding"/>
    <property type="evidence" value="ECO:0007669"/>
    <property type="project" value="UniProtKB-KW"/>
</dbReference>
<evidence type="ECO:0000256" key="1">
    <source>
        <dbReference type="ARBA" id="ARBA00004245"/>
    </source>
</evidence>
<dbReference type="SUPFAM" id="SSF47473">
    <property type="entry name" value="EF-hand"/>
    <property type="match status" value="2"/>
</dbReference>
<dbReference type="RefSeq" id="XP_036361137.1">
    <property type="nucleotide sequence ID" value="XM_036505244.1"/>
</dbReference>
<dbReference type="PROSITE" id="PS50135">
    <property type="entry name" value="ZF_ZZ_2"/>
    <property type="match status" value="1"/>
</dbReference>
<dbReference type="Gene3D" id="6.10.140.70">
    <property type="match status" value="1"/>
</dbReference>
<protein>
    <submittedName>
        <fullName evidence="17">Dystrophin-like isoform X1</fullName>
    </submittedName>
</protein>
<dbReference type="Pfam" id="PF09068">
    <property type="entry name" value="EF-hand_2"/>
    <property type="match status" value="1"/>
</dbReference>
<evidence type="ECO:0000256" key="10">
    <source>
        <dbReference type="ARBA" id="ARBA00023203"/>
    </source>
</evidence>
<evidence type="ECO:0000256" key="2">
    <source>
        <dbReference type="ARBA" id="ARBA00004278"/>
    </source>
</evidence>
<dbReference type="InterPro" id="IPR015154">
    <property type="entry name" value="EF-hand_dom_typ2"/>
</dbReference>
<dbReference type="SMART" id="SM00291">
    <property type="entry name" value="ZnF_ZZ"/>
    <property type="match status" value="1"/>
</dbReference>
<keyword evidence="5" id="KW-0479">Metal-binding</keyword>
<gene>
    <name evidence="17" type="primary">LOC115215195</name>
</gene>
<evidence type="ECO:0000313" key="17">
    <source>
        <dbReference type="RefSeq" id="XP_036361137.1"/>
    </source>
</evidence>
<dbReference type="AlphaFoldDB" id="A0A7E6F2I2"/>
<dbReference type="Gene3D" id="1.10.238.10">
    <property type="entry name" value="EF-hand"/>
    <property type="match status" value="2"/>
</dbReference>
<feature type="domain" description="WW" evidence="14">
    <location>
        <begin position="38"/>
        <end position="71"/>
    </location>
</feature>
<dbReference type="GO" id="GO:0016010">
    <property type="term" value="C:dystrophin-associated glycoprotein complex"/>
    <property type="evidence" value="ECO:0007669"/>
    <property type="project" value="UniProtKB-ARBA"/>
</dbReference>
<dbReference type="InterPro" id="IPR036020">
    <property type="entry name" value="WW_dom_sf"/>
</dbReference>
<dbReference type="GO" id="GO:0045202">
    <property type="term" value="C:synapse"/>
    <property type="evidence" value="ECO:0007669"/>
    <property type="project" value="GOC"/>
</dbReference>
<keyword evidence="11" id="KW-0206">Cytoskeleton</keyword>